<evidence type="ECO:0000313" key="2">
    <source>
        <dbReference type="Proteomes" id="UP001174909"/>
    </source>
</evidence>
<reference evidence="1" key="1">
    <citation type="submission" date="2023-03" db="EMBL/GenBank/DDBJ databases">
        <authorList>
            <person name="Steffen K."/>
            <person name="Cardenas P."/>
        </authorList>
    </citation>
    <scope>NUCLEOTIDE SEQUENCE</scope>
</reference>
<name>A0AA35WGK0_GEOBA</name>
<organism evidence="1 2">
    <name type="scientific">Geodia barretti</name>
    <name type="common">Barrett's horny sponge</name>
    <dbReference type="NCBI Taxonomy" id="519541"/>
    <lineage>
        <taxon>Eukaryota</taxon>
        <taxon>Metazoa</taxon>
        <taxon>Porifera</taxon>
        <taxon>Demospongiae</taxon>
        <taxon>Heteroscleromorpha</taxon>
        <taxon>Tetractinellida</taxon>
        <taxon>Astrophorina</taxon>
        <taxon>Geodiidae</taxon>
        <taxon>Geodia</taxon>
    </lineage>
</organism>
<sequence length="141" mass="15710">MPIITIVVLQFKTAIIERELQFYFVEIIRNSCSECYNLTQSFFRKGVFVCHGNPTKTTYRTTLVNPFPTTNSTHLVGIIQSWVSTGPSLVLDGRLVRVSPSCPTSISSLDEEECETGTRHDPGLGDRITQTLNVCALRNLG</sequence>
<keyword evidence="2" id="KW-1185">Reference proteome</keyword>
<feature type="non-terminal residue" evidence="1">
    <location>
        <position position="141"/>
    </location>
</feature>
<dbReference type="Proteomes" id="UP001174909">
    <property type="component" value="Unassembled WGS sequence"/>
</dbReference>
<gene>
    <name evidence="1" type="ORF">GBAR_LOCUS10124</name>
</gene>
<comment type="caution">
    <text evidence="1">The sequence shown here is derived from an EMBL/GenBank/DDBJ whole genome shotgun (WGS) entry which is preliminary data.</text>
</comment>
<dbReference type="AlphaFoldDB" id="A0AA35WGK0"/>
<protein>
    <submittedName>
        <fullName evidence="1">Uncharacterized protein</fullName>
    </submittedName>
</protein>
<accession>A0AA35WGK0</accession>
<evidence type="ECO:0000313" key="1">
    <source>
        <dbReference type="EMBL" id="CAI8016511.1"/>
    </source>
</evidence>
<dbReference type="EMBL" id="CASHTH010001536">
    <property type="protein sequence ID" value="CAI8016511.1"/>
    <property type="molecule type" value="Genomic_DNA"/>
</dbReference>
<proteinExistence type="predicted"/>